<feature type="signal peptide" evidence="3">
    <location>
        <begin position="1"/>
        <end position="24"/>
    </location>
</feature>
<name>A0A8H5F003_9AGAR</name>
<organism evidence="4 5">
    <name type="scientific">Psilocybe cf. subviscida</name>
    <dbReference type="NCBI Taxonomy" id="2480587"/>
    <lineage>
        <taxon>Eukaryota</taxon>
        <taxon>Fungi</taxon>
        <taxon>Dikarya</taxon>
        <taxon>Basidiomycota</taxon>
        <taxon>Agaricomycotina</taxon>
        <taxon>Agaricomycetes</taxon>
        <taxon>Agaricomycetidae</taxon>
        <taxon>Agaricales</taxon>
        <taxon>Agaricineae</taxon>
        <taxon>Strophariaceae</taxon>
        <taxon>Psilocybe</taxon>
    </lineage>
</organism>
<evidence type="ECO:0000256" key="3">
    <source>
        <dbReference type="SAM" id="SignalP"/>
    </source>
</evidence>
<reference evidence="4 5" key="1">
    <citation type="journal article" date="2020" name="ISME J.">
        <title>Uncovering the hidden diversity of litter-decomposition mechanisms in mushroom-forming fungi.</title>
        <authorList>
            <person name="Floudas D."/>
            <person name="Bentzer J."/>
            <person name="Ahren D."/>
            <person name="Johansson T."/>
            <person name="Persson P."/>
            <person name="Tunlid A."/>
        </authorList>
    </citation>
    <scope>NUCLEOTIDE SEQUENCE [LARGE SCALE GENOMIC DNA]</scope>
    <source>
        <strain evidence="4 5">CBS 101986</strain>
    </source>
</reference>
<keyword evidence="2" id="KW-1133">Transmembrane helix</keyword>
<feature type="chain" id="PRO_5034519737" evidence="3">
    <location>
        <begin position="25"/>
        <end position="134"/>
    </location>
</feature>
<keyword evidence="5" id="KW-1185">Reference proteome</keyword>
<accession>A0A8H5F003</accession>
<gene>
    <name evidence="4" type="ORF">D9619_010734</name>
</gene>
<feature type="compositionally biased region" description="Low complexity" evidence="1">
    <location>
        <begin position="79"/>
        <end position="93"/>
    </location>
</feature>
<protein>
    <submittedName>
        <fullName evidence="4">Uncharacterized protein</fullName>
    </submittedName>
</protein>
<evidence type="ECO:0000256" key="2">
    <source>
        <dbReference type="SAM" id="Phobius"/>
    </source>
</evidence>
<keyword evidence="3" id="KW-0732">Signal</keyword>
<evidence type="ECO:0000256" key="1">
    <source>
        <dbReference type="SAM" id="MobiDB-lite"/>
    </source>
</evidence>
<feature type="transmembrane region" description="Helical" evidence="2">
    <location>
        <begin position="105"/>
        <end position="128"/>
    </location>
</feature>
<keyword evidence="2" id="KW-0812">Transmembrane</keyword>
<keyword evidence="2" id="KW-0472">Membrane</keyword>
<feature type="region of interest" description="Disordered" evidence="1">
    <location>
        <begin position="73"/>
        <end position="96"/>
    </location>
</feature>
<comment type="caution">
    <text evidence="4">The sequence shown here is derived from an EMBL/GenBank/DDBJ whole genome shotgun (WGS) entry which is preliminary data.</text>
</comment>
<dbReference type="Proteomes" id="UP000567179">
    <property type="component" value="Unassembled WGS sequence"/>
</dbReference>
<dbReference type="AlphaFoldDB" id="A0A8H5F003"/>
<evidence type="ECO:0000313" key="5">
    <source>
        <dbReference type="Proteomes" id="UP000567179"/>
    </source>
</evidence>
<evidence type="ECO:0000313" key="4">
    <source>
        <dbReference type="EMBL" id="KAF5318644.1"/>
    </source>
</evidence>
<sequence>MRSLHAWSIIVVFFFAWLPHFAFAAALRDFLPCIVEAERGDCNATTTAGGMVGRFEKNYRGAGRPTARAIIRVGRDDPSPTTSATYPSASSTDSPEKKSLMHQGLVAILGLVAVIIGIIVLLCLFHVAGRSMSF</sequence>
<proteinExistence type="predicted"/>
<dbReference type="EMBL" id="JAACJJ010000030">
    <property type="protein sequence ID" value="KAF5318644.1"/>
    <property type="molecule type" value="Genomic_DNA"/>
</dbReference>